<feature type="binding site" evidence="5">
    <location>
        <position position="141"/>
    </location>
    <ligand>
        <name>glutathione</name>
        <dbReference type="ChEBI" id="CHEBI:57925"/>
    </ligand>
</feature>
<dbReference type="RefSeq" id="WP_011139222.1">
    <property type="nucleotide sequence ID" value="NC_005090.1"/>
</dbReference>
<feature type="domain" description="PBP" evidence="2">
    <location>
        <begin position="30"/>
        <end position="252"/>
    </location>
</feature>
<proteinExistence type="evidence at protein level"/>
<feature type="disulfide bond" evidence="5">
    <location>
        <begin position="74"/>
        <end position="234"/>
    </location>
</feature>
<dbReference type="PANTHER" id="PTHR37945:SF1">
    <property type="entry name" value="EXTRACELLULAR TUNGSTATE BINDING PROTEIN"/>
    <property type="match status" value="1"/>
</dbReference>
<dbReference type="NCBIfam" id="NF041772">
    <property type="entry name" value="tung_bind_TupA"/>
    <property type="match status" value="1"/>
</dbReference>
<reference evidence="3 4" key="1">
    <citation type="journal article" date="2003" name="Proc. Natl. Acad. Sci. U.S.A.">
        <title>Complete genome sequence and analysis of Wolinella succinogenes.</title>
        <authorList>
            <person name="Baar C."/>
            <person name="Eppinger M."/>
            <person name="Raddatz G."/>
            <person name="Simon JM."/>
            <person name="Lanz C."/>
            <person name="Klimmek O."/>
            <person name="Nandakumar R."/>
            <person name="Gross R."/>
            <person name="Rosinus A."/>
            <person name="Keller H."/>
            <person name="Jagtap P."/>
            <person name="Linke B."/>
            <person name="Meyer F."/>
            <person name="Lederer H."/>
            <person name="Schuster S.C."/>
        </authorList>
    </citation>
    <scope>NUCLEOTIDE SEQUENCE [LARGE SCALE GENOMIC DNA]</scope>
    <source>
        <strain evidence="4">ATCC 29543 / DSM 1740 / CCUG 13145 / JCM 31913 / LMG 7466 / NCTC 11488 / FDC 602W</strain>
    </source>
</reference>
<dbReference type="InterPro" id="IPR024370">
    <property type="entry name" value="PBP_domain"/>
</dbReference>
<feature type="binding site" evidence="5">
    <location>
        <position position="147"/>
    </location>
    <ligand>
        <name>glutathione</name>
        <dbReference type="ChEBI" id="CHEBI:57925"/>
    </ligand>
</feature>
<accession>Q7M8V9</accession>
<dbReference type="EvolutionaryTrace" id="Q7M8V9"/>
<dbReference type="InterPro" id="IPR052738">
    <property type="entry name" value="ABC-Tungstate_binding"/>
</dbReference>
<evidence type="ECO:0000256" key="1">
    <source>
        <dbReference type="SAM" id="SignalP"/>
    </source>
</evidence>
<feature type="chain" id="PRO_5004287911" evidence="1">
    <location>
        <begin position="26"/>
        <end position="277"/>
    </location>
</feature>
<dbReference type="Proteomes" id="UP000000422">
    <property type="component" value="Chromosome"/>
</dbReference>
<protein>
    <submittedName>
        <fullName evidence="3">PUTATIVE PERIPLASMIC PROTEIN</fullName>
    </submittedName>
</protein>
<gene>
    <name evidence="3" type="ordered locus">WS1370</name>
</gene>
<dbReference type="SUPFAM" id="SSF53850">
    <property type="entry name" value="Periplasmic binding protein-like II"/>
    <property type="match status" value="1"/>
</dbReference>
<dbReference type="Gene3D" id="3.40.190.10">
    <property type="entry name" value="Periplasmic binding protein-like II"/>
    <property type="match status" value="2"/>
</dbReference>
<dbReference type="SMR" id="Q7M8V9"/>
<evidence type="ECO:0000259" key="2">
    <source>
        <dbReference type="Pfam" id="PF12849"/>
    </source>
</evidence>
<feature type="binding site" evidence="5">
    <location>
        <position position="33"/>
    </location>
    <ligand>
        <name>glutathione</name>
        <dbReference type="ChEBI" id="CHEBI:57925"/>
    </ligand>
</feature>
<dbReference type="GO" id="GO:1901238">
    <property type="term" value="F:ABC-type tungstate transporter activity"/>
    <property type="evidence" value="ECO:0007669"/>
    <property type="project" value="InterPro"/>
</dbReference>
<organism evidence="3 4">
    <name type="scientific">Wolinella succinogenes (strain ATCC 29543 / DSM 1740 / CCUG 13145 / JCM 31913 / LMG 7466 / NCTC 11488 / FDC 602W)</name>
    <name type="common">Vibrio succinogenes</name>
    <dbReference type="NCBI Taxonomy" id="273121"/>
    <lineage>
        <taxon>Bacteria</taxon>
        <taxon>Pseudomonadati</taxon>
        <taxon>Campylobacterota</taxon>
        <taxon>Epsilonproteobacteria</taxon>
        <taxon>Campylobacterales</taxon>
        <taxon>Helicobacteraceae</taxon>
        <taxon>Wolinella</taxon>
    </lineage>
</organism>
<reference evidence="5" key="2">
    <citation type="submission" date="2009-11" db="PDB data bank">
        <title>Crystal Structure of LysR Substrate Binding Domain from Wolinella succinogenes.</title>
        <authorList>
            <person name="Kim Y."/>
            <person name="Volkart L."/>
            <person name="Bearden J."/>
            <person name="Joachimiak A."/>
        </authorList>
    </citation>
    <scope>X-RAY CRYSTALLOGRAPHY (2.41 ANGSTROMS) OF 25-263 IN COMPLEX WITH GLUTATHIONE</scope>
    <scope>DISULFIDE BONDS</scope>
</reference>
<feature type="binding site" evidence="5">
    <location>
        <position position="222"/>
    </location>
    <ligand>
        <name>glutathione</name>
        <dbReference type="ChEBI" id="CHEBI:57925"/>
    </ligand>
</feature>
<dbReference type="PANTHER" id="PTHR37945">
    <property type="entry name" value="EXTRACELLULAR TUNGSTATE BINDING PROTEIN"/>
    <property type="match status" value="1"/>
</dbReference>
<feature type="binding site" evidence="5">
    <location>
        <position position="224"/>
    </location>
    <ligand>
        <name>glutathione</name>
        <dbReference type="ChEBI" id="CHEBI:57925"/>
    </ligand>
</feature>
<dbReference type="AlphaFoldDB" id="Q7M8V9"/>
<keyword evidence="5" id="KW-0002">3D-structure</keyword>
<evidence type="ECO:0000313" key="4">
    <source>
        <dbReference type="Proteomes" id="UP000000422"/>
    </source>
</evidence>
<keyword evidence="4" id="KW-1185">Reference proteome</keyword>
<dbReference type="eggNOG" id="COG2998">
    <property type="taxonomic scope" value="Bacteria"/>
</dbReference>
<dbReference type="STRING" id="273121.WS1370"/>
<sequence>MFSVKNGLKSKFFIALLAAGVSLGAAELRMATTTSTDNTGLLDVLAPAYKKDTGVDLKWVAVGTGNALKLGENCDVDVVFVHAPKVELEYVEKGFGIDRTPVMYNDFVIIGNPSFKQKFTGMSVAEAFKLIEKEQVKFVSRGDKSGTHSKEREVWKEALGKIPEKESWYIEAGQGMLATINIAEEQKGLTLTDRGTFIKYESNHKGKPPMVIVLEGDNTLKNFYSIMAVNPKRCEKADYKGAKQFIDWIVSEKMQAEIANFKLLDKQLFTPDAKTRK</sequence>
<evidence type="ECO:0007829" key="5">
    <source>
        <dbReference type="PDB" id="3KN3"/>
    </source>
</evidence>
<dbReference type="HOGENOM" id="CLU_061511_0_0_7"/>
<feature type="binding site" evidence="5">
    <location>
        <position position="146"/>
    </location>
    <ligand>
        <name>glutathione</name>
        <dbReference type="ChEBI" id="CHEBI:57925"/>
    </ligand>
</feature>
<dbReference type="PDBsum" id="3KN3"/>
<feature type="binding site" evidence="5">
    <location>
        <position position="64"/>
    </location>
    <ligand>
        <name>glutathione</name>
        <dbReference type="ChEBI" id="CHEBI:57925"/>
    </ligand>
</feature>
<evidence type="ECO:0000313" key="3">
    <source>
        <dbReference type="EMBL" id="CAE10437.1"/>
    </source>
</evidence>
<feature type="binding site" evidence="5">
    <location>
        <position position="82"/>
    </location>
    <ligand>
        <name>glutathione</name>
        <dbReference type="ChEBI" id="CHEBI:57925"/>
    </ligand>
</feature>
<dbReference type="InterPro" id="IPR053775">
    <property type="entry name" value="TupA"/>
</dbReference>
<dbReference type="EMBL" id="BX571660">
    <property type="protein sequence ID" value="CAE10437.1"/>
    <property type="molecule type" value="Genomic_DNA"/>
</dbReference>
<dbReference type="KEGG" id="wsu:WS1370"/>
<dbReference type="PDB" id="3KN3">
    <property type="method" value="X-ray"/>
    <property type="resolution" value="2.41 A"/>
    <property type="chains" value="A/B/C=25-263"/>
</dbReference>
<keyword evidence="1" id="KW-0732">Signal</keyword>
<feature type="signal peptide" evidence="1">
    <location>
        <begin position="1"/>
        <end position="25"/>
    </location>
</feature>
<dbReference type="Pfam" id="PF12849">
    <property type="entry name" value="PBP_like_2"/>
    <property type="match status" value="1"/>
</dbReference>
<name>Q7M8V9_WOLSU</name>